<sequence>MPSTISAVRTYFGQPRSVWVIFKCKIIKTPPQAKTGLSRPKHVWMVEMRARHHVARARSALKNFSKFSMISF</sequence>
<organism evidence="1 2">
    <name type="scientific">Rhododendron molle</name>
    <name type="common">Chinese azalea</name>
    <name type="synonym">Azalea mollis</name>
    <dbReference type="NCBI Taxonomy" id="49168"/>
    <lineage>
        <taxon>Eukaryota</taxon>
        <taxon>Viridiplantae</taxon>
        <taxon>Streptophyta</taxon>
        <taxon>Embryophyta</taxon>
        <taxon>Tracheophyta</taxon>
        <taxon>Spermatophyta</taxon>
        <taxon>Magnoliopsida</taxon>
        <taxon>eudicotyledons</taxon>
        <taxon>Gunneridae</taxon>
        <taxon>Pentapetalae</taxon>
        <taxon>asterids</taxon>
        <taxon>Ericales</taxon>
        <taxon>Ericaceae</taxon>
        <taxon>Ericoideae</taxon>
        <taxon>Rhodoreae</taxon>
        <taxon>Rhododendron</taxon>
    </lineage>
</organism>
<evidence type="ECO:0000313" key="1">
    <source>
        <dbReference type="EMBL" id="KAI8527253.1"/>
    </source>
</evidence>
<gene>
    <name evidence="1" type="ORF">RHMOL_Rhmol12G0061500</name>
</gene>
<protein>
    <submittedName>
        <fullName evidence="1">Uncharacterized protein</fullName>
    </submittedName>
</protein>
<name>A0ACC0LES3_RHOML</name>
<proteinExistence type="predicted"/>
<comment type="caution">
    <text evidence="1">The sequence shown here is derived from an EMBL/GenBank/DDBJ whole genome shotgun (WGS) entry which is preliminary data.</text>
</comment>
<dbReference type="Proteomes" id="UP001062846">
    <property type="component" value="Chromosome 12"/>
</dbReference>
<accession>A0ACC0LES3</accession>
<reference evidence="1" key="1">
    <citation type="submission" date="2022-02" db="EMBL/GenBank/DDBJ databases">
        <title>Plant Genome Project.</title>
        <authorList>
            <person name="Zhang R.-G."/>
        </authorList>
    </citation>
    <scope>NUCLEOTIDE SEQUENCE</scope>
    <source>
        <strain evidence="1">AT1</strain>
    </source>
</reference>
<evidence type="ECO:0000313" key="2">
    <source>
        <dbReference type="Proteomes" id="UP001062846"/>
    </source>
</evidence>
<dbReference type="EMBL" id="CM046399">
    <property type="protein sequence ID" value="KAI8527253.1"/>
    <property type="molecule type" value="Genomic_DNA"/>
</dbReference>
<keyword evidence="2" id="KW-1185">Reference proteome</keyword>